<accession>A0A0G0LWJ9</accession>
<dbReference type="EMBL" id="LBVV01000001">
    <property type="protein sequence ID" value="KKQ95417.1"/>
    <property type="molecule type" value="Genomic_DNA"/>
</dbReference>
<dbReference type="Proteomes" id="UP000034207">
    <property type="component" value="Unassembled WGS sequence"/>
</dbReference>
<reference evidence="1 2" key="1">
    <citation type="journal article" date="2015" name="Nature">
        <title>rRNA introns, odd ribosomes, and small enigmatic genomes across a large radiation of phyla.</title>
        <authorList>
            <person name="Brown C.T."/>
            <person name="Hug L.A."/>
            <person name="Thomas B.C."/>
            <person name="Sharon I."/>
            <person name="Castelle C.J."/>
            <person name="Singh A."/>
            <person name="Wilkins M.J."/>
            <person name="Williams K.H."/>
            <person name="Banfield J.F."/>
        </authorList>
    </citation>
    <scope>NUCLEOTIDE SEQUENCE [LARGE SCALE GENOMIC DNA]</scope>
</reference>
<organism evidence="1 2">
    <name type="scientific">candidate division CPR2 bacterium GW2011_GWC2_39_10</name>
    <dbReference type="NCBI Taxonomy" id="1618345"/>
    <lineage>
        <taxon>Bacteria</taxon>
        <taxon>Bacteria division CPR2</taxon>
    </lineage>
</organism>
<protein>
    <submittedName>
        <fullName evidence="1">Septum formation initiator</fullName>
    </submittedName>
</protein>
<comment type="caution">
    <text evidence="1">The sequence shown here is derived from an EMBL/GenBank/DDBJ whole genome shotgun (WGS) entry which is preliminary data.</text>
</comment>
<sequence>MPLWLVAAILIMFYEAFLVGQKMYTNYKFDRDLAALEKQVEAMDKKNQKLKIDIEYFKTEEYKEKVAREKLNKQKPGETVIVITPDNRPAEVAGVETKEKSNSEKWWLFLTNRLERN</sequence>
<dbReference type="AlphaFoldDB" id="A0A0G0LWJ9"/>
<gene>
    <name evidence="1" type="ORF">UT18_C0001G0004</name>
</gene>
<dbReference type="InterPro" id="IPR007060">
    <property type="entry name" value="FtsL/DivIC"/>
</dbReference>
<evidence type="ECO:0000313" key="2">
    <source>
        <dbReference type="Proteomes" id="UP000034207"/>
    </source>
</evidence>
<dbReference type="STRING" id="1618345.UT18_C0001G0004"/>
<evidence type="ECO:0000313" key="1">
    <source>
        <dbReference type="EMBL" id="KKQ95417.1"/>
    </source>
</evidence>
<name>A0A0G0LWJ9_UNCC2</name>
<dbReference type="Pfam" id="PF04977">
    <property type="entry name" value="DivIC"/>
    <property type="match status" value="1"/>
</dbReference>
<proteinExistence type="predicted"/>